<dbReference type="GO" id="GO:0008080">
    <property type="term" value="F:N-acetyltransferase activity"/>
    <property type="evidence" value="ECO:0007669"/>
    <property type="project" value="TreeGrafter"/>
</dbReference>
<evidence type="ECO:0000313" key="6">
    <source>
        <dbReference type="Proteomes" id="UP000245942"/>
    </source>
</evidence>
<name>A0A316UC49_9BASI</name>
<dbReference type="InterPro" id="IPR051016">
    <property type="entry name" value="Diverse_Substrate_AcTransf"/>
</dbReference>
<evidence type="ECO:0000256" key="3">
    <source>
        <dbReference type="ARBA" id="ARBA00023315"/>
    </source>
</evidence>
<dbReference type="FunFam" id="3.40.630.30:FF:000064">
    <property type="entry name" value="GNAT family acetyltransferase"/>
    <property type="match status" value="1"/>
</dbReference>
<keyword evidence="6" id="KW-1185">Reference proteome</keyword>
<dbReference type="Proteomes" id="UP000245942">
    <property type="component" value="Unassembled WGS sequence"/>
</dbReference>
<dbReference type="PANTHER" id="PTHR10545:SF29">
    <property type="entry name" value="GH14572P-RELATED"/>
    <property type="match status" value="1"/>
</dbReference>
<comment type="similarity">
    <text evidence="1">Belongs to the acetyltransferase family.</text>
</comment>
<dbReference type="EMBL" id="KZ819322">
    <property type="protein sequence ID" value="PWN22749.1"/>
    <property type="molecule type" value="Genomic_DNA"/>
</dbReference>
<dbReference type="AlphaFoldDB" id="A0A316UC49"/>
<gene>
    <name evidence="5" type="ORF">BCV69DRAFT_296729</name>
</gene>
<reference evidence="5 6" key="1">
    <citation type="journal article" date="2018" name="Mol. Biol. Evol.">
        <title>Broad Genomic Sampling Reveals a Smut Pathogenic Ancestry of the Fungal Clade Ustilaginomycotina.</title>
        <authorList>
            <person name="Kijpornyongpan T."/>
            <person name="Mondo S.J."/>
            <person name="Barry K."/>
            <person name="Sandor L."/>
            <person name="Lee J."/>
            <person name="Lipzen A."/>
            <person name="Pangilinan J."/>
            <person name="LaButti K."/>
            <person name="Hainaut M."/>
            <person name="Henrissat B."/>
            <person name="Grigoriev I.V."/>
            <person name="Spatafora J.W."/>
            <person name="Aime M.C."/>
        </authorList>
    </citation>
    <scope>NUCLEOTIDE SEQUENCE [LARGE SCALE GENOMIC DNA]</scope>
    <source>
        <strain evidence="5 6">MCA 4718</strain>
    </source>
</reference>
<dbReference type="GeneID" id="37015773"/>
<protein>
    <submittedName>
        <fullName evidence="5">Acyl-CoA N-acyltransferase</fullName>
    </submittedName>
</protein>
<dbReference type="Pfam" id="PF00583">
    <property type="entry name" value="Acetyltransf_1"/>
    <property type="match status" value="1"/>
</dbReference>
<accession>A0A316UC49</accession>
<dbReference type="PANTHER" id="PTHR10545">
    <property type="entry name" value="DIAMINE N-ACETYLTRANSFERASE"/>
    <property type="match status" value="1"/>
</dbReference>
<feature type="domain" description="N-acetyltransferase" evidence="4">
    <location>
        <begin position="6"/>
        <end position="168"/>
    </location>
</feature>
<evidence type="ECO:0000259" key="4">
    <source>
        <dbReference type="PROSITE" id="PS51186"/>
    </source>
</evidence>
<evidence type="ECO:0000256" key="2">
    <source>
        <dbReference type="ARBA" id="ARBA00022679"/>
    </source>
</evidence>
<dbReference type="OrthoDB" id="7305308at2759"/>
<dbReference type="SUPFAM" id="SSF55729">
    <property type="entry name" value="Acyl-CoA N-acyltransferases (Nat)"/>
    <property type="match status" value="1"/>
</dbReference>
<dbReference type="RefSeq" id="XP_025349909.1">
    <property type="nucleotide sequence ID" value="XM_025494039.1"/>
</dbReference>
<organism evidence="5 6">
    <name type="scientific">Pseudomicrostroma glucosiphilum</name>
    <dbReference type="NCBI Taxonomy" id="1684307"/>
    <lineage>
        <taxon>Eukaryota</taxon>
        <taxon>Fungi</taxon>
        <taxon>Dikarya</taxon>
        <taxon>Basidiomycota</taxon>
        <taxon>Ustilaginomycotina</taxon>
        <taxon>Exobasidiomycetes</taxon>
        <taxon>Microstromatales</taxon>
        <taxon>Microstromatales incertae sedis</taxon>
        <taxon>Pseudomicrostroma</taxon>
    </lineage>
</organism>
<dbReference type="InterPro" id="IPR000182">
    <property type="entry name" value="GNAT_dom"/>
</dbReference>
<dbReference type="CDD" id="cd04301">
    <property type="entry name" value="NAT_SF"/>
    <property type="match status" value="1"/>
</dbReference>
<dbReference type="STRING" id="1684307.A0A316UC49"/>
<dbReference type="InterPro" id="IPR016181">
    <property type="entry name" value="Acyl_CoA_acyltransferase"/>
</dbReference>
<evidence type="ECO:0000313" key="5">
    <source>
        <dbReference type="EMBL" id="PWN22749.1"/>
    </source>
</evidence>
<evidence type="ECO:0000256" key="1">
    <source>
        <dbReference type="ARBA" id="ARBA00008694"/>
    </source>
</evidence>
<dbReference type="Gene3D" id="3.40.630.30">
    <property type="match status" value="1"/>
</dbReference>
<keyword evidence="2 5" id="KW-0808">Transferase</keyword>
<dbReference type="PROSITE" id="PS51186">
    <property type="entry name" value="GNAT"/>
    <property type="match status" value="1"/>
</dbReference>
<proteinExistence type="inferred from homology"/>
<sequence length="168" mass="18970">MSSQSATIRTATREDIPTIIHLIRELAIYEKEPQAAKATPELIEENIFQKEIAKCLIAEAEVEGKTQPIGLAIYFFSFSTWTARPSLYLEDLFVLEAYRNKGAGKALFRELGRIAKSTNCGRVDWSVLDWNEPSIAFYKQVLGAKPMLGWTGMRLEEEGIERLQTLGL</sequence>
<keyword evidence="3 5" id="KW-0012">Acyltransferase</keyword>